<evidence type="ECO:0000313" key="4">
    <source>
        <dbReference type="Proteomes" id="UP001260872"/>
    </source>
</evidence>
<protein>
    <recommendedName>
        <fullName evidence="5">DUF3558 domain-containing protein</fullName>
    </recommendedName>
</protein>
<keyword evidence="2" id="KW-0732">Signal</keyword>
<organism evidence="3 4">
    <name type="scientific">Nesterenkonia flava</name>
    <dbReference type="NCBI Taxonomy" id="469799"/>
    <lineage>
        <taxon>Bacteria</taxon>
        <taxon>Bacillati</taxon>
        <taxon>Actinomycetota</taxon>
        <taxon>Actinomycetes</taxon>
        <taxon>Micrococcales</taxon>
        <taxon>Micrococcaceae</taxon>
        <taxon>Nesterenkonia</taxon>
    </lineage>
</organism>
<comment type="caution">
    <text evidence="3">The sequence shown here is derived from an EMBL/GenBank/DDBJ whole genome shotgun (WGS) entry which is preliminary data.</text>
</comment>
<gene>
    <name evidence="3" type="ORF">RH857_03300</name>
</gene>
<dbReference type="RefSeq" id="WP_310536554.1">
    <property type="nucleotide sequence ID" value="NZ_BAAAOC010000092.1"/>
</dbReference>
<feature type="compositionally biased region" description="Polar residues" evidence="1">
    <location>
        <begin position="39"/>
        <end position="55"/>
    </location>
</feature>
<evidence type="ECO:0008006" key="5">
    <source>
        <dbReference type="Google" id="ProtNLM"/>
    </source>
</evidence>
<keyword evidence="4" id="KW-1185">Reference proteome</keyword>
<reference evidence="4" key="1">
    <citation type="submission" date="2023-07" db="EMBL/GenBank/DDBJ databases">
        <title>Description of three actinobacteria isolated from air of manufacturing shop in a pharmaceutical factory.</title>
        <authorList>
            <person name="Zhang D.-F."/>
        </authorList>
    </citation>
    <scope>NUCLEOTIDE SEQUENCE [LARGE SCALE GENOMIC DNA]</scope>
    <source>
        <strain evidence="4">CCTCC AB 207010</strain>
    </source>
</reference>
<accession>A0ABU1FS67</accession>
<sequence>MDPRSVAHSTVFLWLAALVLTGCSTASTDASDALAQDAETPSPQASGSGQTQNDDASGGEGAEPPADPAEGEYSQQGGDVVVEPAEQSPADQSPQPREEPQLEDLDIPEEWLSDSARAWPASAGFESGVPVLSRSKDCLLADQLPEMFGSTAEITDAGFGPWGPDPQAEDAYRHVCNLWSPDEYAGRLVLIQADSEATAQNTLEHFREQPSSEAQQNQVEELEYAGQQFHVLSRWYLAPNHGRYEVLHYDEEANAFAVLELTYLSEELWEAGSPQEMAGYLVDILTAGTAEPAPVDSGE</sequence>
<name>A0ABU1FS67_9MICC</name>
<evidence type="ECO:0000256" key="2">
    <source>
        <dbReference type="SAM" id="SignalP"/>
    </source>
</evidence>
<feature type="region of interest" description="Disordered" evidence="1">
    <location>
        <begin position="31"/>
        <end position="103"/>
    </location>
</feature>
<dbReference type="EMBL" id="JAVKGT010000006">
    <property type="protein sequence ID" value="MDR5711167.1"/>
    <property type="molecule type" value="Genomic_DNA"/>
</dbReference>
<evidence type="ECO:0000313" key="3">
    <source>
        <dbReference type="EMBL" id="MDR5711167.1"/>
    </source>
</evidence>
<evidence type="ECO:0000256" key="1">
    <source>
        <dbReference type="SAM" id="MobiDB-lite"/>
    </source>
</evidence>
<feature type="chain" id="PRO_5045370910" description="DUF3558 domain-containing protein" evidence="2">
    <location>
        <begin position="27"/>
        <end position="299"/>
    </location>
</feature>
<dbReference type="Proteomes" id="UP001260872">
    <property type="component" value="Unassembled WGS sequence"/>
</dbReference>
<dbReference type="PROSITE" id="PS51257">
    <property type="entry name" value="PROKAR_LIPOPROTEIN"/>
    <property type="match status" value="1"/>
</dbReference>
<proteinExistence type="predicted"/>
<feature type="signal peptide" evidence="2">
    <location>
        <begin position="1"/>
        <end position="26"/>
    </location>
</feature>